<keyword evidence="2" id="KW-0560">Oxidoreductase</keyword>
<dbReference type="InterPro" id="IPR002737">
    <property type="entry name" value="MEMO1_fam"/>
</dbReference>
<dbReference type="NCBIfam" id="TIGR04336">
    <property type="entry name" value="AmmeMemoSam_B"/>
    <property type="match status" value="1"/>
</dbReference>
<dbReference type="HAMAP" id="MF_00055">
    <property type="entry name" value="MEMO1"/>
    <property type="match status" value="1"/>
</dbReference>
<dbReference type="EMBL" id="UOFL01000034">
    <property type="protein sequence ID" value="VAW72008.1"/>
    <property type="molecule type" value="Genomic_DNA"/>
</dbReference>
<dbReference type="AlphaFoldDB" id="A0A3B0XUQ3"/>
<keyword evidence="2" id="KW-0223">Dioxygenase</keyword>
<evidence type="ECO:0000256" key="1">
    <source>
        <dbReference type="ARBA" id="ARBA00006315"/>
    </source>
</evidence>
<name>A0A3B0XUQ3_9ZZZZ</name>
<comment type="similarity">
    <text evidence="1">Belongs to the MEMO1 family.</text>
</comment>
<protein>
    <submittedName>
        <fullName evidence="2">COG1355, Predicted dioxygenase / COG2078: Uncharacterized ACR</fullName>
    </submittedName>
</protein>
<dbReference type="CDD" id="cd07361">
    <property type="entry name" value="MEMO_like"/>
    <property type="match status" value="1"/>
</dbReference>
<dbReference type="Pfam" id="PF01875">
    <property type="entry name" value="Memo"/>
    <property type="match status" value="1"/>
</dbReference>
<gene>
    <name evidence="2" type="ORF">MNBD_GAMMA12-3009</name>
</gene>
<dbReference type="Gene3D" id="3.40.830.10">
    <property type="entry name" value="LigB-like"/>
    <property type="match status" value="1"/>
</dbReference>
<evidence type="ECO:0000313" key="2">
    <source>
        <dbReference type="EMBL" id="VAW72008.1"/>
    </source>
</evidence>
<accession>A0A3B0XUQ3</accession>
<organism evidence="2">
    <name type="scientific">hydrothermal vent metagenome</name>
    <dbReference type="NCBI Taxonomy" id="652676"/>
    <lineage>
        <taxon>unclassified sequences</taxon>
        <taxon>metagenomes</taxon>
        <taxon>ecological metagenomes</taxon>
    </lineage>
</organism>
<dbReference type="GO" id="GO:0051213">
    <property type="term" value="F:dioxygenase activity"/>
    <property type="evidence" value="ECO:0007669"/>
    <property type="project" value="UniProtKB-KW"/>
</dbReference>
<dbReference type="PANTHER" id="PTHR11060">
    <property type="entry name" value="PROTEIN MEMO1"/>
    <property type="match status" value="1"/>
</dbReference>
<proteinExistence type="inferred from homology"/>
<sequence>MITQAPFVAGRFYASNADCLKNDIKSLLQQVIVEPASDNIKALIVPHAAYIYSGSVAASAYAYLQNFSHKIRRVIILGPSHRHPKSPLSSHSADFFRTPLGAVPIDQSLREQLQQKFGLQIVDHVFTDEHCIEVQLPFLQTVLQNFRLLPILIGSAGNDSQHNRSDLLSNIIQALWDEDDILFIISTDLSHFHQYHSAKDIDANTIDMTLQMRHESLGFEHACGLIPLTAIIKASKKQQAKIKLLAAANSGDTAGDHHRVVGYASFKIESRENSDTCDS</sequence>
<reference evidence="2" key="1">
    <citation type="submission" date="2018-06" db="EMBL/GenBank/DDBJ databases">
        <authorList>
            <person name="Zhirakovskaya E."/>
        </authorList>
    </citation>
    <scope>NUCLEOTIDE SEQUENCE</scope>
</reference>
<dbReference type="PANTHER" id="PTHR11060:SF0">
    <property type="entry name" value="PROTEIN MEMO1"/>
    <property type="match status" value="1"/>
</dbReference>